<evidence type="ECO:0000313" key="3">
    <source>
        <dbReference type="Proteomes" id="UP000277582"/>
    </source>
</evidence>
<sequence>MSIRKLFPFLLSFALLLALFTPALPTKAINTVTIYVWYQDATHPYAEYITTNVKTGDYIKMYADLSDEINFRNVTVYVIDPYGKFVTVKPSTVQTANTGYWYFNVTSAGQYTIMFHIGDTTGTYVDKYYYLQVNEWGIKSYSIDVPLVKTAMGDVIAVPGADKNGTVTIEVDSSVAQPFVIKVVEDYAWVKLAQSPVIAPNGQSSVKVTLPFIINGKGIFTVGQVKYDIFVVPNNGSSVWVSKDYIAIPEDGMPYADFVVYGTLPTSVTIGSPISITGAKVTVNSASGYTRAGKGFFAPLAVKFDNKYMLSTYANGTAKIYNLSDAVSLSLDKFVGSLPDIGTRTMYVGPVPLNAINGPYYFLAGATSVAYKSASNVVVNGGGTFGIAIKNVNLKVGDSASVNITWDRRTIGSWLVNGDSISLPVEAQVLIGSDIYNDGFDTIVGKNGTFASKVISVPPVKYTASAIQAVATAKLLSSGNVLATNSTGIPYSFAGYHVTMLRDGSPYTAPASGIVVDVYHAGSKVASLNITSGSDFYLYTYDSITLKATKQLDPVTKLQASVDAKGTIGTITDVSLNLKTYTATPKDKEYVPEGYTGSISAVIGASLDVGTYKLKNNLNALSDPVANSTKVLITWDDTTKKSATLSVNEKGYYVISFKADNSGKAYTNGMDAVWIQDLSGKNITNVKISTFVNPGYFTTIDYIGNNQIKVYVKSSSSPFPLVAGKKIKLTVSPTSLKLADYKNAEKVNSFDDYSFYLDDGGYVIYNLPSAAGAEQTITVNATALVPVDLSPSIAEYDFTHSVTQTFKVTGGAVSGAPAVGADVLIILAIIVVLAIALYLVLKK</sequence>
<protein>
    <submittedName>
        <fullName evidence="2">Uncharacterized protein</fullName>
    </submittedName>
</protein>
<evidence type="ECO:0000256" key="1">
    <source>
        <dbReference type="SAM" id="Phobius"/>
    </source>
</evidence>
<feature type="transmembrane region" description="Helical" evidence="1">
    <location>
        <begin position="823"/>
        <end position="841"/>
    </location>
</feature>
<name>A0A3R9RTF2_9CREN</name>
<dbReference type="Proteomes" id="UP000277582">
    <property type="component" value="Unassembled WGS sequence"/>
</dbReference>
<reference evidence="2 3" key="1">
    <citation type="submission" date="2018-10" db="EMBL/GenBank/DDBJ databases">
        <title>Co-occurring genomic capacity for anaerobic methane metabolism and dissimilatory sulfite reduction discovered in the Korarchaeota.</title>
        <authorList>
            <person name="Mckay L.J."/>
            <person name="Dlakic M."/>
            <person name="Fields M.W."/>
            <person name="Delmont T.O."/>
            <person name="Eren A.M."/>
            <person name="Jay Z.J."/>
            <person name="Klingelsmith K.B."/>
            <person name="Rusch D.B."/>
            <person name="Inskeep W.P."/>
        </authorList>
    </citation>
    <scope>NUCLEOTIDE SEQUENCE [LARGE SCALE GENOMIC DNA]</scope>
    <source>
        <strain evidence="2 3">MDKW</strain>
    </source>
</reference>
<organism evidence="2 3">
    <name type="scientific">Candidatus Methanodesulfokora washburnensis</name>
    <dbReference type="NCBI Taxonomy" id="2478471"/>
    <lineage>
        <taxon>Archaea</taxon>
        <taxon>Thermoproteota</taxon>
        <taxon>Candidatus Korarchaeia</taxon>
        <taxon>Candidatus Korarchaeia incertae sedis</taxon>
        <taxon>Candidatus Methanodesulfokora</taxon>
    </lineage>
</organism>
<gene>
    <name evidence="2" type="ORF">D6D85_01180</name>
</gene>
<proteinExistence type="predicted"/>
<keyword evidence="1" id="KW-0472">Membrane</keyword>
<keyword evidence="1" id="KW-0812">Transmembrane</keyword>
<comment type="caution">
    <text evidence="2">The sequence shown here is derived from an EMBL/GenBank/DDBJ whole genome shotgun (WGS) entry which is preliminary data.</text>
</comment>
<accession>A0A3R9RTF2</accession>
<dbReference type="AlphaFoldDB" id="A0A3R9RTF2"/>
<keyword evidence="1" id="KW-1133">Transmembrane helix</keyword>
<evidence type="ECO:0000313" key="2">
    <source>
        <dbReference type="EMBL" id="RSN78325.1"/>
    </source>
</evidence>
<keyword evidence="3" id="KW-1185">Reference proteome</keyword>
<dbReference type="EMBL" id="RCOS01000021">
    <property type="protein sequence ID" value="RSN78325.1"/>
    <property type="molecule type" value="Genomic_DNA"/>
</dbReference>
<dbReference type="RefSeq" id="WP_125670219.1">
    <property type="nucleotide sequence ID" value="NZ_RCOS01000021.1"/>
</dbReference>